<protein>
    <recommendedName>
        <fullName evidence="9">Dynein regulatory complex protein 1</fullName>
    </recommendedName>
</protein>
<dbReference type="InterPro" id="IPR039750">
    <property type="entry name" value="DRC1/DRC2"/>
</dbReference>
<sequence>MSIHKSDIIDELEPQVTSTDPNERKLARRLRIERRQQAVKKSKLSIQQVEKSIYEEIEDDNIQLQLKKSAELLEKLLIEGEEYITNVRVANDSREVDRREYEGINKEKIYEQLEDESQSANQLFNEIVNKWTSIQRQNDPLHINDAIIEQKEKCSMLISQKDGIIAMLNDELKNAEKQFTKDQKKQIDDINILSQRIEKQISFMRRAYREELEILENVIQIERDTFIENNNKIWEDLFKKQQNQEISNMNTKFEQVEEFHNKMEHLRIDFQDHYRETKIKLENDIEELQRELEKIKSLTLLNSEKLDYNYQILKKCEDENIIIKSQQKRRMNKLQDVINDLRREISDYETSSSNKIKKLSENIKKLHQSILDIEAKADHFAHVNDEKFHMLWKMNKTRVLEVLKKILDTDKILYEQQMGLDWDPPPNSIIDKKSLPSYKLAMNHVDPDFIYEEKVEADIKSVKSRKSIFSQGHTELDALEVFHPPNATCLKLLKLILTRISDSSGFLAEKRLKELLKGYTDDQKHIVRLDNVFAALGIQNSKYINILFKHFLPYTYCPICQGSLTISPYRMESYVSATSQLSATFCRYGDTTNICIPEVDEVINAIRQPDNMLASIINQLVNVEDISEEDENGSEEMSICEPIENVCGVAIPNDCFDKDKIRTVSSRKKISISKTAELSSCQNQHPLVISPVYVLRALKEFVADYYLKTVGAPTTGARLEKKRMTISRFLTENDIKMYWEKFKDNFGENRVRVWDALLSGLKKYHEILKDRRVICDEVLKLRKENAELKRLLANYLDHHDVLPAVCANDRSPI</sequence>
<accession>A0ABD1EJ10</accession>
<keyword evidence="8" id="KW-1185">Reference proteome</keyword>
<dbReference type="PANTHER" id="PTHR21625">
    <property type="entry name" value="NYD-SP28 PROTEIN"/>
    <property type="match status" value="1"/>
</dbReference>
<comment type="similarity">
    <text evidence="1">Belongs to the DRC1 family.</text>
</comment>
<evidence type="ECO:0000256" key="4">
    <source>
        <dbReference type="SAM" id="MobiDB-lite"/>
    </source>
</evidence>
<feature type="region of interest" description="Disordered" evidence="4">
    <location>
        <begin position="1"/>
        <end position="24"/>
    </location>
</feature>
<comment type="caution">
    <text evidence="7">The sequence shown here is derived from an EMBL/GenBank/DDBJ whole genome shotgun (WGS) entry which is preliminary data.</text>
</comment>
<dbReference type="InterPro" id="IPR039505">
    <property type="entry name" value="DRC1/2_N"/>
</dbReference>
<keyword evidence="2 3" id="KW-0175">Coiled coil</keyword>
<feature type="coiled-coil region" evidence="3">
    <location>
        <begin position="158"/>
        <end position="225"/>
    </location>
</feature>
<dbReference type="Pfam" id="PF14775">
    <property type="entry name" value="NYD-SP28_assoc"/>
    <property type="match status" value="1"/>
</dbReference>
<gene>
    <name evidence="7" type="ORF">ABEB36_010106</name>
</gene>
<proteinExistence type="inferred from homology"/>
<dbReference type="InterPro" id="IPR029440">
    <property type="entry name" value="DRC1_C"/>
</dbReference>
<feature type="coiled-coil region" evidence="3">
    <location>
        <begin position="271"/>
        <end position="298"/>
    </location>
</feature>
<evidence type="ECO:0000313" key="8">
    <source>
        <dbReference type="Proteomes" id="UP001566132"/>
    </source>
</evidence>
<evidence type="ECO:0000313" key="7">
    <source>
        <dbReference type="EMBL" id="KAL1494521.1"/>
    </source>
</evidence>
<evidence type="ECO:0000259" key="6">
    <source>
        <dbReference type="Pfam" id="PF14775"/>
    </source>
</evidence>
<name>A0ABD1EJ10_HYPHA</name>
<reference evidence="7 8" key="1">
    <citation type="submission" date="2024-05" db="EMBL/GenBank/DDBJ databases">
        <title>Genetic variation in Jamaican populations of the coffee berry borer (Hypothenemus hampei).</title>
        <authorList>
            <person name="Errbii M."/>
            <person name="Myrie A."/>
        </authorList>
    </citation>
    <scope>NUCLEOTIDE SEQUENCE [LARGE SCALE GENOMIC DNA]</scope>
    <source>
        <strain evidence="7">JA-Hopewell-2020-01-JO</strain>
        <tissue evidence="7">Whole body</tissue>
    </source>
</reference>
<evidence type="ECO:0000256" key="1">
    <source>
        <dbReference type="ARBA" id="ARBA00009688"/>
    </source>
</evidence>
<feature type="domain" description="Dynein regulatory complex protein 1 C-terminal" evidence="6">
    <location>
        <begin position="738"/>
        <end position="796"/>
    </location>
</feature>
<evidence type="ECO:0000259" key="5">
    <source>
        <dbReference type="Pfam" id="PF14772"/>
    </source>
</evidence>
<feature type="coiled-coil region" evidence="3">
    <location>
        <begin position="324"/>
        <end position="376"/>
    </location>
</feature>
<organism evidence="7 8">
    <name type="scientific">Hypothenemus hampei</name>
    <name type="common">Coffee berry borer</name>
    <dbReference type="NCBI Taxonomy" id="57062"/>
    <lineage>
        <taxon>Eukaryota</taxon>
        <taxon>Metazoa</taxon>
        <taxon>Ecdysozoa</taxon>
        <taxon>Arthropoda</taxon>
        <taxon>Hexapoda</taxon>
        <taxon>Insecta</taxon>
        <taxon>Pterygota</taxon>
        <taxon>Neoptera</taxon>
        <taxon>Endopterygota</taxon>
        <taxon>Coleoptera</taxon>
        <taxon>Polyphaga</taxon>
        <taxon>Cucujiformia</taxon>
        <taxon>Curculionidae</taxon>
        <taxon>Scolytinae</taxon>
        <taxon>Hypothenemus</taxon>
    </lineage>
</organism>
<dbReference type="Proteomes" id="UP001566132">
    <property type="component" value="Unassembled WGS sequence"/>
</dbReference>
<dbReference type="GO" id="GO:0065003">
    <property type="term" value="P:protein-containing complex assembly"/>
    <property type="evidence" value="ECO:0007669"/>
    <property type="project" value="UniProtKB-ARBA"/>
</dbReference>
<dbReference type="EMBL" id="JBDJPC010000007">
    <property type="protein sequence ID" value="KAL1494521.1"/>
    <property type="molecule type" value="Genomic_DNA"/>
</dbReference>
<dbReference type="GO" id="GO:0035082">
    <property type="term" value="P:axoneme assembly"/>
    <property type="evidence" value="ECO:0007669"/>
    <property type="project" value="UniProtKB-ARBA"/>
</dbReference>
<dbReference type="AlphaFoldDB" id="A0ABD1EJ10"/>
<evidence type="ECO:0000256" key="3">
    <source>
        <dbReference type="SAM" id="Coils"/>
    </source>
</evidence>
<evidence type="ECO:0008006" key="9">
    <source>
        <dbReference type="Google" id="ProtNLM"/>
    </source>
</evidence>
<evidence type="ECO:0000256" key="2">
    <source>
        <dbReference type="ARBA" id="ARBA00023054"/>
    </source>
</evidence>
<feature type="domain" description="Dynein regulatory complex protein 1/2 N-terminal" evidence="5">
    <location>
        <begin position="89"/>
        <end position="190"/>
    </location>
</feature>
<dbReference type="PANTHER" id="PTHR21625:SF1">
    <property type="entry name" value="DYNEIN REGULATORY COMPLEX PROTEIN 1"/>
    <property type="match status" value="1"/>
</dbReference>
<dbReference type="Pfam" id="PF14772">
    <property type="entry name" value="NYD-SP28"/>
    <property type="match status" value="1"/>
</dbReference>